<organism evidence="1 2">
    <name type="scientific">Undibacter mobilis</name>
    <dbReference type="NCBI Taxonomy" id="2292256"/>
    <lineage>
        <taxon>Bacteria</taxon>
        <taxon>Pseudomonadati</taxon>
        <taxon>Pseudomonadota</taxon>
        <taxon>Alphaproteobacteria</taxon>
        <taxon>Hyphomicrobiales</taxon>
        <taxon>Nitrobacteraceae</taxon>
        <taxon>Undibacter</taxon>
    </lineage>
</organism>
<proteinExistence type="predicted"/>
<dbReference type="EMBL" id="QRGO01000001">
    <property type="protein sequence ID" value="RDV05870.1"/>
    <property type="molecule type" value="Genomic_DNA"/>
</dbReference>
<evidence type="ECO:0000313" key="2">
    <source>
        <dbReference type="Proteomes" id="UP000263993"/>
    </source>
</evidence>
<comment type="caution">
    <text evidence="1">The sequence shown here is derived from an EMBL/GenBank/DDBJ whole genome shotgun (WGS) entry which is preliminary data.</text>
</comment>
<reference evidence="2" key="1">
    <citation type="submission" date="2018-08" db="EMBL/GenBank/DDBJ databases">
        <authorList>
            <person name="Kim S.-J."/>
            <person name="Jung G.-Y."/>
        </authorList>
    </citation>
    <scope>NUCLEOTIDE SEQUENCE [LARGE SCALE GENOMIC DNA]</scope>
    <source>
        <strain evidence="2">GY_H</strain>
    </source>
</reference>
<accession>A0A371BE75</accession>
<evidence type="ECO:0000313" key="1">
    <source>
        <dbReference type="EMBL" id="RDV05870.1"/>
    </source>
</evidence>
<gene>
    <name evidence="1" type="ORF">DXH78_13525</name>
</gene>
<protein>
    <submittedName>
        <fullName evidence="1">Uncharacterized protein</fullName>
    </submittedName>
</protein>
<dbReference type="RefSeq" id="WP_115517893.1">
    <property type="nucleotide sequence ID" value="NZ_QRGO01000001.1"/>
</dbReference>
<dbReference type="AlphaFoldDB" id="A0A371BE75"/>
<keyword evidence="2" id="KW-1185">Reference proteome</keyword>
<dbReference type="OrthoDB" id="8455641at2"/>
<name>A0A371BE75_9BRAD</name>
<dbReference type="Proteomes" id="UP000263993">
    <property type="component" value="Unassembled WGS sequence"/>
</dbReference>
<sequence length="76" mass="8319">MQPVEAPEAAPAKASHKYQVGDAVYFTSPSFGRAAASGTYTVIKVLPSDGEDRQYRIKSSVEAFERVAKESQLERI</sequence>